<dbReference type="Proteomes" id="UP000070133">
    <property type="component" value="Unassembled WGS sequence"/>
</dbReference>
<keyword evidence="2" id="KW-1185">Reference proteome</keyword>
<sequence>MAAPDPEPSSPSAQLTESPPELFASLSMYLKAMLLSDYSVPLNEAESSLLLSMVCTPAYEPAIHHQEDTSTLHNQLVSATDRLFNRYLGESATFQHSYSTSGRAERLKVALEVVTDWVYRAVGITAQLLARRVYSAAQRVFQGQCDSEDLSRHYVLFAVASMLFQRVLAPSEVPFPPPTWCGCPDADLDDNEHRFLLEFKRFLVGEDYISDADDPDAAADRDVDNS</sequence>
<protein>
    <submittedName>
        <fullName evidence="1">Uncharacterized protein</fullName>
    </submittedName>
</protein>
<accession>A0A139HF39</accession>
<organism evidence="1 2">
    <name type="scientific">Pseudocercospora eumusae</name>
    <dbReference type="NCBI Taxonomy" id="321146"/>
    <lineage>
        <taxon>Eukaryota</taxon>
        <taxon>Fungi</taxon>
        <taxon>Dikarya</taxon>
        <taxon>Ascomycota</taxon>
        <taxon>Pezizomycotina</taxon>
        <taxon>Dothideomycetes</taxon>
        <taxon>Dothideomycetidae</taxon>
        <taxon>Mycosphaerellales</taxon>
        <taxon>Mycosphaerellaceae</taxon>
        <taxon>Pseudocercospora</taxon>
    </lineage>
</organism>
<dbReference type="AlphaFoldDB" id="A0A139HF39"/>
<evidence type="ECO:0000313" key="2">
    <source>
        <dbReference type="Proteomes" id="UP000070133"/>
    </source>
</evidence>
<reference evidence="1 2" key="1">
    <citation type="submission" date="2015-07" db="EMBL/GenBank/DDBJ databases">
        <title>Comparative genomics of the Sigatoka disease complex on banana suggests a link between parallel evolutionary changes in Pseudocercospora fijiensis and Pseudocercospora eumusae and increased virulence on the banana host.</title>
        <authorList>
            <person name="Chang T.-C."/>
            <person name="Salvucci A."/>
            <person name="Crous P.W."/>
            <person name="Stergiopoulos I."/>
        </authorList>
    </citation>
    <scope>NUCLEOTIDE SEQUENCE [LARGE SCALE GENOMIC DNA]</scope>
    <source>
        <strain evidence="1 2">CBS 114824</strain>
    </source>
</reference>
<gene>
    <name evidence="1" type="ORF">AC578_4119</name>
</gene>
<comment type="caution">
    <text evidence="1">The sequence shown here is derived from an EMBL/GenBank/DDBJ whole genome shotgun (WGS) entry which is preliminary data.</text>
</comment>
<evidence type="ECO:0000313" key="1">
    <source>
        <dbReference type="EMBL" id="KXT01070.1"/>
    </source>
</evidence>
<proteinExistence type="predicted"/>
<dbReference type="EMBL" id="LFZN01000062">
    <property type="protein sequence ID" value="KXT01070.1"/>
    <property type="molecule type" value="Genomic_DNA"/>
</dbReference>
<name>A0A139HF39_9PEZI</name>